<proteinExistence type="predicted"/>
<dbReference type="InterPro" id="IPR011059">
    <property type="entry name" value="Metal-dep_hydrolase_composite"/>
</dbReference>
<protein>
    <submittedName>
        <fullName evidence="3">Amidohydrolase family protein</fullName>
    </submittedName>
</protein>
<evidence type="ECO:0000313" key="3">
    <source>
        <dbReference type="EMBL" id="MFC6760841.1"/>
    </source>
</evidence>
<evidence type="ECO:0000313" key="4">
    <source>
        <dbReference type="Proteomes" id="UP001596353"/>
    </source>
</evidence>
<comment type="caution">
    <text evidence="3">The sequence shown here is derived from an EMBL/GenBank/DDBJ whole genome shotgun (WGS) entry which is preliminary data.</text>
</comment>
<accession>A0ABW2B6M0</accession>
<dbReference type="Gene3D" id="3.20.20.140">
    <property type="entry name" value="Metal-dependent hydrolases"/>
    <property type="match status" value="1"/>
</dbReference>
<keyword evidence="4" id="KW-1185">Reference proteome</keyword>
<evidence type="ECO:0000259" key="2">
    <source>
        <dbReference type="Pfam" id="PF07969"/>
    </source>
</evidence>
<dbReference type="InterPro" id="IPR013108">
    <property type="entry name" value="Amidohydro_3"/>
</dbReference>
<evidence type="ECO:0000256" key="1">
    <source>
        <dbReference type="SAM" id="MobiDB-lite"/>
    </source>
</evidence>
<feature type="domain" description="Amidohydrolase 3" evidence="2">
    <location>
        <begin position="12"/>
        <end position="108"/>
    </location>
</feature>
<feature type="region of interest" description="Disordered" evidence="1">
    <location>
        <begin position="106"/>
        <end position="170"/>
    </location>
</feature>
<name>A0ABW2B6M0_9RHOB</name>
<dbReference type="Pfam" id="PF07969">
    <property type="entry name" value="Amidohydro_3"/>
    <property type="match status" value="1"/>
</dbReference>
<dbReference type="PANTHER" id="PTHR22642">
    <property type="entry name" value="IMIDAZOLONEPROPIONASE"/>
    <property type="match status" value="1"/>
</dbReference>
<organism evidence="3 4">
    <name type="scientific">Sulfitobacter porphyrae</name>
    <dbReference type="NCBI Taxonomy" id="1246864"/>
    <lineage>
        <taxon>Bacteria</taxon>
        <taxon>Pseudomonadati</taxon>
        <taxon>Pseudomonadota</taxon>
        <taxon>Alphaproteobacteria</taxon>
        <taxon>Rhodobacterales</taxon>
        <taxon>Roseobacteraceae</taxon>
        <taxon>Sulfitobacter</taxon>
    </lineage>
</organism>
<dbReference type="EMBL" id="JBHSWG010000001">
    <property type="protein sequence ID" value="MFC6760841.1"/>
    <property type="molecule type" value="Genomic_DNA"/>
</dbReference>
<dbReference type="Gene3D" id="2.30.40.10">
    <property type="entry name" value="Urease, subunit C, domain 1"/>
    <property type="match status" value="1"/>
</dbReference>
<gene>
    <name evidence="3" type="ORF">ACFQFQ_17235</name>
</gene>
<dbReference type="PANTHER" id="PTHR22642:SF2">
    <property type="entry name" value="PROTEIN LONG AFTER FAR-RED 3"/>
    <property type="match status" value="1"/>
</dbReference>
<sequence length="170" mass="18453">MGQYLHADQIAGAYAWQDIRNTGARVVFSTDWPVIPLDVMPNIKAAIAPLDLGPDWRDQTQSLHDTLASYTRDNAWVEFNEDRKGQIKAGMMADIAVMSHDLNTLPPHGDHPGAGAGDNLRWQGDLRTGLTPGGNLPIRSRRKPIRPAEGPCQRTELSSPGPVSAVSPLG</sequence>
<reference evidence="4" key="1">
    <citation type="journal article" date="2019" name="Int. J. Syst. Evol. Microbiol.">
        <title>The Global Catalogue of Microorganisms (GCM) 10K type strain sequencing project: providing services to taxonomists for standard genome sequencing and annotation.</title>
        <authorList>
            <consortium name="The Broad Institute Genomics Platform"/>
            <consortium name="The Broad Institute Genome Sequencing Center for Infectious Disease"/>
            <person name="Wu L."/>
            <person name="Ma J."/>
        </authorList>
    </citation>
    <scope>NUCLEOTIDE SEQUENCE [LARGE SCALE GENOMIC DNA]</scope>
    <source>
        <strain evidence="4">CCUG 66188</strain>
    </source>
</reference>
<dbReference type="Proteomes" id="UP001596353">
    <property type="component" value="Unassembled WGS sequence"/>
</dbReference>